<reference evidence="3 4" key="1">
    <citation type="submission" date="2019-03" db="EMBL/GenBank/DDBJ databases">
        <authorList>
            <person name="Kim M.K.M."/>
        </authorList>
    </citation>
    <scope>NUCLEOTIDE SEQUENCE [LARGE SCALE GENOMIC DNA]</scope>
    <source>
        <strain evidence="3 4">18JY15-6</strain>
    </source>
</reference>
<evidence type="ECO:0000256" key="1">
    <source>
        <dbReference type="SAM" id="SignalP"/>
    </source>
</evidence>
<proteinExistence type="predicted"/>
<evidence type="ECO:0000313" key="3">
    <source>
        <dbReference type="EMBL" id="TCJ30434.1"/>
    </source>
</evidence>
<evidence type="ECO:0000313" key="4">
    <source>
        <dbReference type="Proteomes" id="UP000295453"/>
    </source>
</evidence>
<feature type="domain" description="Excalibur calcium-binding" evidence="2">
    <location>
        <begin position="38"/>
        <end position="98"/>
    </location>
</feature>
<organism evidence="3 4">
    <name type="scientific">Nocardioides jejuensis</name>
    <dbReference type="NCBI Taxonomy" id="2502782"/>
    <lineage>
        <taxon>Bacteria</taxon>
        <taxon>Bacillati</taxon>
        <taxon>Actinomycetota</taxon>
        <taxon>Actinomycetes</taxon>
        <taxon>Propionibacteriales</taxon>
        <taxon>Nocardioidaceae</taxon>
        <taxon>Nocardioides</taxon>
    </lineage>
</organism>
<keyword evidence="1" id="KW-0732">Signal</keyword>
<name>A0A4R1CGG0_9ACTN</name>
<keyword evidence="4" id="KW-1185">Reference proteome</keyword>
<accession>A0A4R1CGG0</accession>
<dbReference type="OrthoDB" id="2735480at2"/>
<feature type="signal peptide" evidence="1">
    <location>
        <begin position="1"/>
        <end position="34"/>
    </location>
</feature>
<protein>
    <submittedName>
        <fullName evidence="3">Excalibur calcium-binding domain-containing protein</fullName>
    </submittedName>
</protein>
<comment type="caution">
    <text evidence="3">The sequence shown here is derived from an EMBL/GenBank/DDBJ whole genome shotgun (WGS) entry which is preliminary data.</text>
</comment>
<dbReference type="Pfam" id="PF05901">
    <property type="entry name" value="Excalibur"/>
    <property type="match status" value="1"/>
</dbReference>
<dbReference type="SMART" id="SM00894">
    <property type="entry name" value="Excalibur"/>
    <property type="match status" value="1"/>
</dbReference>
<dbReference type="InterPro" id="IPR008613">
    <property type="entry name" value="Excalibur_Ca-bd_domain"/>
</dbReference>
<sequence length="99" mass="10372">MRNPMLKPKFAAVAAALALAAPAGLVVSAGAADAATTYYSSCAKLAAKFPQGVAKSASAAQKQVNQGYGRPSTTDLAKKVYWENHKRLDRDNDGTACER</sequence>
<dbReference type="EMBL" id="SJZJ01000004">
    <property type="protein sequence ID" value="TCJ30434.1"/>
    <property type="molecule type" value="Genomic_DNA"/>
</dbReference>
<evidence type="ECO:0000259" key="2">
    <source>
        <dbReference type="SMART" id="SM00894"/>
    </source>
</evidence>
<feature type="chain" id="PRO_5020907567" evidence="1">
    <location>
        <begin position="35"/>
        <end position="99"/>
    </location>
</feature>
<dbReference type="Proteomes" id="UP000295453">
    <property type="component" value="Unassembled WGS sequence"/>
</dbReference>
<dbReference type="AlphaFoldDB" id="A0A4R1CGG0"/>
<gene>
    <name evidence="3" type="ORF">EPD65_04340</name>
</gene>